<dbReference type="Gene3D" id="3.30.300.30">
    <property type="match status" value="1"/>
</dbReference>
<dbReference type="Pfam" id="PF13193">
    <property type="entry name" value="AMP-binding_C"/>
    <property type="match status" value="1"/>
</dbReference>
<evidence type="ECO:0000313" key="6">
    <source>
        <dbReference type="EMBL" id="TZG24702.1"/>
    </source>
</evidence>
<dbReference type="InterPro" id="IPR000873">
    <property type="entry name" value="AMP-dep_synth/lig_dom"/>
</dbReference>
<feature type="domain" description="AMP-binding enzyme C-terminal" evidence="5">
    <location>
        <begin position="478"/>
        <end position="554"/>
    </location>
</feature>
<feature type="domain" description="AMP-dependent synthetase/ligase" evidence="4">
    <location>
        <begin position="51"/>
        <end position="428"/>
    </location>
</feature>
<proteinExistence type="inferred from homology"/>
<evidence type="ECO:0000256" key="3">
    <source>
        <dbReference type="SAM" id="Phobius"/>
    </source>
</evidence>
<keyword evidence="3" id="KW-1133">Transmembrane helix</keyword>
<evidence type="ECO:0000313" key="7">
    <source>
        <dbReference type="Proteomes" id="UP000322077"/>
    </source>
</evidence>
<protein>
    <submittedName>
        <fullName evidence="6">Acyl--CoA ligase</fullName>
    </submittedName>
</protein>
<evidence type="ECO:0000256" key="1">
    <source>
        <dbReference type="ARBA" id="ARBA00006432"/>
    </source>
</evidence>
<sequence>MSDIYPAYAEIVSRLTAPGAPFEIVPVAVRGEEIRAYAGASENLIDIYLDTAAKFADRPLLWENGDFTSYAEMFAAAWRLAGGLADRFGVGPGDRVGIVMRNRGEYLLSLFACARIGAVAVLVNSRGSADELSAATSDVDCKVIVADGPRAALLRKGGCEAPIVFIPEDDRPVDVSGATPFAELTDARQAEAPIVRVALDDPCWILFTSGTSGRPKGAVLTQRNITQMIHNLGFYAASGMALAATLMKVEIDVIRKNAKPPSNLLIVPLFHISGLTAIAGSLMGGGLITIMRRWDKEEAARLIAANSVTQLTGPPMVFEDLLDLPDGVARMATINNVAIGGQALPPNLAQRIRDAFPRVSLGNGWGMTEASGSVCAGSGPLMAPRPRSAGMICPVMETRAVDEAGKVLPAGESGELQVRGPFVMAGYWNQPEKTAEVLKDGWYATGDVGFIDAQGYIHIVDRLKEMIITHGENVYCAEVERVLEASGQFLEVSTFGIPDERAGELMVAAVVPRPDGPTDAAGVKAIAKAGLADYKVPTHVMIGMRSLPRTATGKVEKRKLREAFLAALETV</sequence>
<comment type="similarity">
    <text evidence="1">Belongs to the ATP-dependent AMP-binding enzyme family.</text>
</comment>
<dbReference type="InterPro" id="IPR045851">
    <property type="entry name" value="AMP-bd_C_sf"/>
</dbReference>
<dbReference type="RefSeq" id="WP_149523896.1">
    <property type="nucleotide sequence ID" value="NZ_VTOU01000005.1"/>
</dbReference>
<keyword evidence="3" id="KW-0812">Transmembrane</keyword>
<feature type="transmembrane region" description="Helical" evidence="3">
    <location>
        <begin position="269"/>
        <end position="291"/>
    </location>
</feature>
<dbReference type="AlphaFoldDB" id="A0A5D9C0A8"/>
<dbReference type="GO" id="GO:0031956">
    <property type="term" value="F:medium-chain fatty acid-CoA ligase activity"/>
    <property type="evidence" value="ECO:0007669"/>
    <property type="project" value="TreeGrafter"/>
</dbReference>
<dbReference type="PANTHER" id="PTHR43201">
    <property type="entry name" value="ACYL-COA SYNTHETASE"/>
    <property type="match status" value="1"/>
</dbReference>
<accession>A0A5D9C0A8</accession>
<evidence type="ECO:0000259" key="5">
    <source>
        <dbReference type="Pfam" id="PF13193"/>
    </source>
</evidence>
<dbReference type="Pfam" id="PF00501">
    <property type="entry name" value="AMP-binding"/>
    <property type="match status" value="1"/>
</dbReference>
<dbReference type="EMBL" id="VTOU01000005">
    <property type="protein sequence ID" value="TZG24702.1"/>
    <property type="molecule type" value="Genomic_DNA"/>
</dbReference>
<dbReference type="GO" id="GO:0006631">
    <property type="term" value="P:fatty acid metabolic process"/>
    <property type="evidence" value="ECO:0007669"/>
    <property type="project" value="TreeGrafter"/>
</dbReference>
<evidence type="ECO:0000256" key="2">
    <source>
        <dbReference type="ARBA" id="ARBA00022598"/>
    </source>
</evidence>
<dbReference type="PANTHER" id="PTHR43201:SF5">
    <property type="entry name" value="MEDIUM-CHAIN ACYL-COA LIGASE ACSF2, MITOCHONDRIAL"/>
    <property type="match status" value="1"/>
</dbReference>
<reference evidence="6 7" key="1">
    <citation type="submission" date="2019-08" db="EMBL/GenBank/DDBJ databases">
        <authorList>
            <person name="Wang G."/>
            <person name="Xu Z."/>
        </authorList>
    </citation>
    <scope>NUCLEOTIDE SEQUENCE [LARGE SCALE GENOMIC DNA]</scope>
    <source>
        <strain evidence="6 7">ZX</strain>
    </source>
</reference>
<dbReference type="InterPro" id="IPR042099">
    <property type="entry name" value="ANL_N_sf"/>
</dbReference>
<keyword evidence="7" id="KW-1185">Reference proteome</keyword>
<dbReference type="Gene3D" id="3.40.50.12780">
    <property type="entry name" value="N-terminal domain of ligase-like"/>
    <property type="match status" value="1"/>
</dbReference>
<keyword evidence="3" id="KW-0472">Membrane</keyword>
<dbReference type="PROSITE" id="PS00455">
    <property type="entry name" value="AMP_BINDING"/>
    <property type="match status" value="1"/>
</dbReference>
<feature type="transmembrane region" description="Helical" evidence="3">
    <location>
        <begin position="232"/>
        <end position="249"/>
    </location>
</feature>
<dbReference type="SUPFAM" id="SSF56801">
    <property type="entry name" value="Acetyl-CoA synthetase-like"/>
    <property type="match status" value="1"/>
</dbReference>
<dbReference type="InterPro" id="IPR020845">
    <property type="entry name" value="AMP-binding_CS"/>
</dbReference>
<organism evidence="6 7">
    <name type="scientific">Sphingomonas montanisoli</name>
    <dbReference type="NCBI Taxonomy" id="2606412"/>
    <lineage>
        <taxon>Bacteria</taxon>
        <taxon>Pseudomonadati</taxon>
        <taxon>Pseudomonadota</taxon>
        <taxon>Alphaproteobacteria</taxon>
        <taxon>Sphingomonadales</taxon>
        <taxon>Sphingomonadaceae</taxon>
        <taxon>Sphingomonas</taxon>
    </lineage>
</organism>
<gene>
    <name evidence="6" type="ORF">FYJ91_19010</name>
</gene>
<keyword evidence="2 6" id="KW-0436">Ligase</keyword>
<dbReference type="Proteomes" id="UP000322077">
    <property type="component" value="Unassembled WGS sequence"/>
</dbReference>
<dbReference type="InterPro" id="IPR025110">
    <property type="entry name" value="AMP-bd_C"/>
</dbReference>
<name>A0A5D9C0A8_9SPHN</name>
<evidence type="ECO:0000259" key="4">
    <source>
        <dbReference type="Pfam" id="PF00501"/>
    </source>
</evidence>
<comment type="caution">
    <text evidence="6">The sequence shown here is derived from an EMBL/GenBank/DDBJ whole genome shotgun (WGS) entry which is preliminary data.</text>
</comment>